<reference evidence="2" key="1">
    <citation type="journal article" date="2018" name="PLoS Negl. Trop. Dis.">
        <title>An insight into the salivary gland and fat body transcriptome of Panstrongylus lignarius (Hemiptera: Heteroptera), the main vector of Chagas disease in Peru.</title>
        <authorList>
            <person name="Nevoa J.C."/>
            <person name="Mendes M.T."/>
            <person name="da Silva M.V."/>
            <person name="Soares S.C."/>
            <person name="Oliveira C.J.F."/>
            <person name="Ribeiro J.M.C."/>
        </authorList>
    </citation>
    <scope>NUCLEOTIDE SEQUENCE</scope>
</reference>
<sequence>MNTVDEVIKERLRKLRSDEQAAGTSLTPEKSESLPKASKKTNVEQVDDLLKQLTDETVLDNAYGKDKAEIDAQIRRRLERLKVWELGPPRASFKEIGRLKSVPDVVNELLSRPDFHRADEEIEKDDDDRDSGKMSAEDGTSSDDSDSPPNYCVFCKSEPSIVCIDCYKDSYCSKCFNEFHEPEDEHKTFPYVQKKKK</sequence>
<name>A0A224XYL6_9HEMI</name>
<dbReference type="Pfam" id="PF22586">
    <property type="entry name" value="ANCHR-like_BBOX"/>
    <property type="match status" value="1"/>
</dbReference>
<organism evidence="2">
    <name type="scientific">Panstrongylus lignarius</name>
    <dbReference type="NCBI Taxonomy" id="156445"/>
    <lineage>
        <taxon>Eukaryota</taxon>
        <taxon>Metazoa</taxon>
        <taxon>Ecdysozoa</taxon>
        <taxon>Arthropoda</taxon>
        <taxon>Hexapoda</taxon>
        <taxon>Insecta</taxon>
        <taxon>Pterygota</taxon>
        <taxon>Neoptera</taxon>
        <taxon>Paraneoptera</taxon>
        <taxon>Hemiptera</taxon>
        <taxon>Heteroptera</taxon>
        <taxon>Panheteroptera</taxon>
        <taxon>Cimicomorpha</taxon>
        <taxon>Reduviidae</taxon>
        <taxon>Triatominae</taxon>
        <taxon>Panstrongylus</taxon>
    </lineage>
</organism>
<dbReference type="AlphaFoldDB" id="A0A224XYL6"/>
<evidence type="ECO:0008006" key="3">
    <source>
        <dbReference type="Google" id="ProtNLM"/>
    </source>
</evidence>
<accession>A0A224XYL6</accession>
<feature type="region of interest" description="Disordered" evidence="1">
    <location>
        <begin position="15"/>
        <end position="43"/>
    </location>
</feature>
<feature type="compositionally biased region" description="Acidic residues" evidence="1">
    <location>
        <begin position="120"/>
        <end position="129"/>
    </location>
</feature>
<evidence type="ECO:0000313" key="2">
    <source>
        <dbReference type="EMBL" id="JAW13131.1"/>
    </source>
</evidence>
<feature type="region of interest" description="Disordered" evidence="1">
    <location>
        <begin position="112"/>
        <end position="150"/>
    </location>
</feature>
<dbReference type="SUPFAM" id="SSF57845">
    <property type="entry name" value="B-box zinc-binding domain"/>
    <property type="match status" value="1"/>
</dbReference>
<protein>
    <recommendedName>
        <fullName evidence="3">Abscission/NoCut checkpoint regulator</fullName>
    </recommendedName>
</protein>
<dbReference type="EMBL" id="GFTR01003295">
    <property type="protein sequence ID" value="JAW13131.1"/>
    <property type="molecule type" value="Transcribed_RNA"/>
</dbReference>
<evidence type="ECO:0000256" key="1">
    <source>
        <dbReference type="SAM" id="MobiDB-lite"/>
    </source>
</evidence>
<proteinExistence type="predicted"/>